<keyword evidence="6 8" id="KW-0808">Transferase</keyword>
<dbReference type="InterPro" id="IPR036425">
    <property type="entry name" value="MoaB/Mog-like_dom_sf"/>
</dbReference>
<evidence type="ECO:0000256" key="3">
    <source>
        <dbReference type="ARBA" id="ARBA00010763"/>
    </source>
</evidence>
<comment type="pathway">
    <text evidence="2 6">Cofactor biosynthesis; molybdopterin biosynthesis.</text>
</comment>
<dbReference type="InterPro" id="IPR001453">
    <property type="entry name" value="MoaB/Mog_dom"/>
</dbReference>
<keyword evidence="6" id="KW-0479">Metal-binding</keyword>
<dbReference type="SUPFAM" id="SSF63882">
    <property type="entry name" value="MoeA N-terminal region -like"/>
    <property type="match status" value="1"/>
</dbReference>
<dbReference type="CDD" id="cd00887">
    <property type="entry name" value="MoeA"/>
    <property type="match status" value="1"/>
</dbReference>
<keyword evidence="9" id="KW-1185">Reference proteome</keyword>
<dbReference type="Pfam" id="PF03454">
    <property type="entry name" value="MoeA_C"/>
    <property type="match status" value="1"/>
</dbReference>
<comment type="similarity">
    <text evidence="3 6">Belongs to the MoeA family.</text>
</comment>
<dbReference type="InterPro" id="IPR008284">
    <property type="entry name" value="MoCF_biosynth_CS"/>
</dbReference>
<dbReference type="Pfam" id="PF03453">
    <property type="entry name" value="MoeA_N"/>
    <property type="match status" value="1"/>
</dbReference>
<dbReference type="EMBL" id="FSRL01000001">
    <property type="protein sequence ID" value="SIO21776.1"/>
    <property type="molecule type" value="Genomic_DNA"/>
</dbReference>
<evidence type="ECO:0000256" key="6">
    <source>
        <dbReference type="RuleBase" id="RU365090"/>
    </source>
</evidence>
<dbReference type="GO" id="GO:0061599">
    <property type="term" value="F:molybdopterin molybdotransferase activity"/>
    <property type="evidence" value="ECO:0007669"/>
    <property type="project" value="UniProtKB-UniRule"/>
</dbReference>
<dbReference type="InterPro" id="IPR036135">
    <property type="entry name" value="MoeA_linker/N_sf"/>
</dbReference>
<evidence type="ECO:0000313" key="8">
    <source>
        <dbReference type="EMBL" id="SIO21776.1"/>
    </source>
</evidence>
<reference evidence="9" key="1">
    <citation type="submission" date="2016-11" db="EMBL/GenBank/DDBJ databases">
        <authorList>
            <person name="Varghese N."/>
            <person name="Submissions S."/>
        </authorList>
    </citation>
    <scope>NUCLEOTIDE SEQUENCE [LARGE SCALE GENOMIC DNA]</scope>
    <source>
        <strain evidence="9">DSM 29440</strain>
    </source>
</reference>
<dbReference type="InterPro" id="IPR038987">
    <property type="entry name" value="MoeA-like"/>
</dbReference>
<keyword evidence="4 6" id="KW-0501">Molybdenum cofactor biosynthesis</keyword>
<accession>A0A1N6HPY7</accession>
<evidence type="ECO:0000256" key="2">
    <source>
        <dbReference type="ARBA" id="ARBA00005046"/>
    </source>
</evidence>
<dbReference type="Gene3D" id="3.90.105.10">
    <property type="entry name" value="Molybdopterin biosynthesis moea protein, domain 2"/>
    <property type="match status" value="1"/>
</dbReference>
<evidence type="ECO:0000313" key="9">
    <source>
        <dbReference type="Proteomes" id="UP000184932"/>
    </source>
</evidence>
<dbReference type="SUPFAM" id="SSF53218">
    <property type="entry name" value="Molybdenum cofactor biosynthesis proteins"/>
    <property type="match status" value="1"/>
</dbReference>
<dbReference type="InterPro" id="IPR036688">
    <property type="entry name" value="MoeA_C_domain_IV_sf"/>
</dbReference>
<feature type="domain" description="MoaB/Mog" evidence="7">
    <location>
        <begin position="472"/>
        <end position="607"/>
    </location>
</feature>
<proteinExistence type="inferred from homology"/>
<dbReference type="Gene3D" id="2.40.340.10">
    <property type="entry name" value="MoeA, C-terminal, domain IV"/>
    <property type="match status" value="1"/>
</dbReference>
<dbReference type="PROSITE" id="PS01079">
    <property type="entry name" value="MOCF_BIOSYNTHESIS_2"/>
    <property type="match status" value="1"/>
</dbReference>
<evidence type="ECO:0000256" key="4">
    <source>
        <dbReference type="ARBA" id="ARBA00023150"/>
    </source>
</evidence>
<organism evidence="8 9">
    <name type="scientific">Vannielia litorea</name>
    <dbReference type="NCBI Taxonomy" id="1217970"/>
    <lineage>
        <taxon>Bacteria</taxon>
        <taxon>Pseudomonadati</taxon>
        <taxon>Pseudomonadota</taxon>
        <taxon>Alphaproteobacteria</taxon>
        <taxon>Rhodobacterales</taxon>
        <taxon>Paracoccaceae</taxon>
        <taxon>Vannielia</taxon>
    </lineage>
</organism>
<dbReference type="UniPathway" id="UPA00344"/>
<evidence type="ECO:0000256" key="1">
    <source>
        <dbReference type="ARBA" id="ARBA00002901"/>
    </source>
</evidence>
<keyword evidence="6" id="KW-0500">Molybdenum</keyword>
<dbReference type="Gene3D" id="2.170.190.11">
    <property type="entry name" value="Molybdopterin biosynthesis moea protein, domain 3"/>
    <property type="match status" value="1"/>
</dbReference>
<dbReference type="SMART" id="SM00852">
    <property type="entry name" value="MoCF_biosynth"/>
    <property type="match status" value="1"/>
</dbReference>
<dbReference type="Gene3D" id="3.40.980.10">
    <property type="entry name" value="MoaB/Mog-like domain"/>
    <property type="match status" value="1"/>
</dbReference>
<dbReference type="GO" id="GO:0006777">
    <property type="term" value="P:Mo-molybdopterin cofactor biosynthetic process"/>
    <property type="evidence" value="ECO:0007669"/>
    <property type="project" value="UniProtKB-UniRule"/>
</dbReference>
<dbReference type="SUPFAM" id="SSF63867">
    <property type="entry name" value="MoeA C-terminal domain-like"/>
    <property type="match status" value="1"/>
</dbReference>
<dbReference type="GO" id="GO:0005829">
    <property type="term" value="C:cytosol"/>
    <property type="evidence" value="ECO:0007669"/>
    <property type="project" value="TreeGrafter"/>
</dbReference>
<dbReference type="Pfam" id="PF00994">
    <property type="entry name" value="MoCF_biosynth"/>
    <property type="match status" value="1"/>
</dbReference>
<comment type="cofactor">
    <cofactor evidence="6">
        <name>Mg(2+)</name>
        <dbReference type="ChEBI" id="CHEBI:18420"/>
    </cofactor>
</comment>
<dbReference type="EC" id="2.10.1.1" evidence="6"/>
<dbReference type="InterPro" id="IPR005110">
    <property type="entry name" value="MoeA_linker/N"/>
</dbReference>
<dbReference type="PANTHER" id="PTHR10192">
    <property type="entry name" value="MOLYBDOPTERIN BIOSYNTHESIS PROTEIN"/>
    <property type="match status" value="1"/>
</dbReference>
<dbReference type="PANTHER" id="PTHR10192:SF5">
    <property type="entry name" value="GEPHYRIN"/>
    <property type="match status" value="1"/>
</dbReference>
<dbReference type="AlphaFoldDB" id="A0A1N6HPY7"/>
<dbReference type="STRING" id="1217970.SAMN05444002_3578"/>
<name>A0A1N6HPY7_9RHOB</name>
<evidence type="ECO:0000256" key="5">
    <source>
        <dbReference type="ARBA" id="ARBA00047317"/>
    </source>
</evidence>
<comment type="function">
    <text evidence="1 6">Catalyzes the insertion of molybdate into adenylated molybdopterin with the concomitant release of AMP.</text>
</comment>
<protein>
    <recommendedName>
        <fullName evidence="6">Molybdopterin molybdenumtransferase</fullName>
        <ecNumber evidence="6">2.10.1.1</ecNumber>
    </recommendedName>
</protein>
<sequence length="692" mass="72962">MFDSFVMVDWSGGADRGPRPKKDAIWIGIAGRAAEYCRNRSVAEARLRELIAGELAEGRRVMVGFDFPFGYPAGFARAVCGEDDPLALWDWIGARLEDRGGESNRFDLAGEINRAVGDGQGPFWGNGLKREIAGLPRRKDGYRNPFPERRAVERLARGAFTCWQMSGAGSVGSQVLTGLPVLARLRKAVGAKVWPFEPLDGPVALVEIWPSLVLPPKAARDEIPDREQVTHVAERLAGMAPEVLAELLEVHAPEEGWILGVAQDGTTSPALRGLQPQALRNDCFALPAGVDWVPVDEALARLKGSLGVAVGTEVVPIGAAAGRIVAATIKAERANPPGANAAVDGWGFAHGGLPAPDAGGRIEMPMAEGRAAAGVPFDGAVPAGRVLRILTGALLPEGVDTVVLDEEVTTDGVQVAFSGLPRPRANTRKAGEDVAARDVLFEAGHRLRAPDVALIAATGVARVPVHRQLRVGVLSTGEEIVEPGTAAGAQHTYDANRPMLLAMAGGWGHAAVDLGRVGDDRDALRSALDEAEVDVILTSGGASAGDEDHLSALLREEGDLTAWRIALKPGRPLALGRWHGVPLFGLPGNPVAALVTAALFARPALEVLAGGRWLEPEGFAVPAAFEKRKKPGRREYLRARLGPAGVEVFASEGSGRISGLSWAGGLVELPDGALEVKRGDMVRFIPYAALGL</sequence>
<keyword evidence="6" id="KW-0460">Magnesium</keyword>
<evidence type="ECO:0000259" key="7">
    <source>
        <dbReference type="SMART" id="SM00852"/>
    </source>
</evidence>
<gene>
    <name evidence="8" type="ORF">SAMN05444002_3578</name>
</gene>
<dbReference type="GO" id="GO:0046872">
    <property type="term" value="F:metal ion binding"/>
    <property type="evidence" value="ECO:0007669"/>
    <property type="project" value="UniProtKB-UniRule"/>
</dbReference>
<dbReference type="InterPro" id="IPR005111">
    <property type="entry name" value="MoeA_C_domain_IV"/>
</dbReference>
<dbReference type="Proteomes" id="UP000184932">
    <property type="component" value="Unassembled WGS sequence"/>
</dbReference>
<comment type="catalytic activity">
    <reaction evidence="5">
        <text>adenylyl-molybdopterin + molybdate = Mo-molybdopterin + AMP + H(+)</text>
        <dbReference type="Rhea" id="RHEA:35047"/>
        <dbReference type="ChEBI" id="CHEBI:15378"/>
        <dbReference type="ChEBI" id="CHEBI:36264"/>
        <dbReference type="ChEBI" id="CHEBI:62727"/>
        <dbReference type="ChEBI" id="CHEBI:71302"/>
        <dbReference type="ChEBI" id="CHEBI:456215"/>
        <dbReference type="EC" id="2.10.1.1"/>
    </reaction>
</comment>